<evidence type="ECO:0000256" key="2">
    <source>
        <dbReference type="ARBA" id="ARBA00022747"/>
    </source>
</evidence>
<dbReference type="Gene3D" id="3.90.220.20">
    <property type="entry name" value="DNA methylase specificity domains"/>
    <property type="match status" value="1"/>
</dbReference>
<evidence type="ECO:0000313" key="6">
    <source>
        <dbReference type="Proteomes" id="UP000240859"/>
    </source>
</evidence>
<dbReference type="RefSeq" id="WP_421673558.1">
    <property type="nucleotide sequence ID" value="NZ_PZFR01000033.1"/>
</dbReference>
<dbReference type="Pfam" id="PF01420">
    <property type="entry name" value="Methylase_S"/>
    <property type="match status" value="1"/>
</dbReference>
<evidence type="ECO:0000259" key="4">
    <source>
        <dbReference type="Pfam" id="PF01420"/>
    </source>
</evidence>
<feature type="non-terminal residue" evidence="5">
    <location>
        <position position="46"/>
    </location>
</feature>
<evidence type="ECO:0000256" key="3">
    <source>
        <dbReference type="ARBA" id="ARBA00023125"/>
    </source>
</evidence>
<keyword evidence="2" id="KW-0680">Restriction system</keyword>
<dbReference type="SUPFAM" id="SSF116734">
    <property type="entry name" value="DNA methylase specificity domain"/>
    <property type="match status" value="1"/>
</dbReference>
<protein>
    <recommendedName>
        <fullName evidence="4">Type I restriction modification DNA specificity domain-containing protein</fullName>
    </recommendedName>
</protein>
<comment type="caution">
    <text evidence="5">The sequence shown here is derived from an EMBL/GenBank/DDBJ whole genome shotgun (WGS) entry which is preliminary data.</text>
</comment>
<comment type="similarity">
    <text evidence="1">Belongs to the type-I restriction system S methylase family.</text>
</comment>
<sequence length="46" mass="5325">MKINITGWHSFVLEDLFEISRGQRQKSTDRISGDIPYYSASEYNNG</sequence>
<evidence type="ECO:0000256" key="1">
    <source>
        <dbReference type="ARBA" id="ARBA00010923"/>
    </source>
</evidence>
<accession>A0ABX5INR5</accession>
<keyword evidence="6" id="KW-1185">Reference proteome</keyword>
<dbReference type="EMBL" id="PZFR01000033">
    <property type="protein sequence ID" value="PTI68904.1"/>
    <property type="molecule type" value="Genomic_DNA"/>
</dbReference>
<evidence type="ECO:0000313" key="5">
    <source>
        <dbReference type="EMBL" id="PTI68904.1"/>
    </source>
</evidence>
<proteinExistence type="inferred from homology"/>
<dbReference type="Proteomes" id="UP000240859">
    <property type="component" value="Unassembled WGS sequence"/>
</dbReference>
<dbReference type="InterPro" id="IPR044946">
    <property type="entry name" value="Restrct_endonuc_typeI_TRD_sf"/>
</dbReference>
<dbReference type="InterPro" id="IPR000055">
    <property type="entry name" value="Restrct_endonuc_typeI_TRD"/>
</dbReference>
<reference evidence="5 6" key="1">
    <citation type="journal article" date="2016" name="Front. Microbiol.">
        <title>Comprehensive Phylogenetic Analysis of Bovine Non-aureus Staphylococci Species Based on Whole-Genome Sequencing.</title>
        <authorList>
            <person name="Naushad S."/>
            <person name="Barkema H.W."/>
            <person name="Luby C."/>
            <person name="Condas L.A."/>
            <person name="Nobrega D.B."/>
            <person name="Carson D.A."/>
            <person name="De Buck J."/>
        </authorList>
    </citation>
    <scope>NUCLEOTIDE SEQUENCE [LARGE SCALE GENOMIC DNA]</scope>
    <source>
        <strain evidence="5 6">SNUC 1084</strain>
    </source>
</reference>
<feature type="domain" description="Type I restriction modification DNA specificity" evidence="4">
    <location>
        <begin position="7"/>
        <end position="45"/>
    </location>
</feature>
<organism evidence="5 6">
    <name type="scientific">Staphylococcus succinus</name>
    <dbReference type="NCBI Taxonomy" id="61015"/>
    <lineage>
        <taxon>Bacteria</taxon>
        <taxon>Bacillati</taxon>
        <taxon>Bacillota</taxon>
        <taxon>Bacilli</taxon>
        <taxon>Bacillales</taxon>
        <taxon>Staphylococcaceae</taxon>
        <taxon>Staphylococcus</taxon>
    </lineage>
</organism>
<gene>
    <name evidence="5" type="ORF">BU057_07085</name>
</gene>
<keyword evidence="3" id="KW-0238">DNA-binding</keyword>
<name>A0ABX5INR5_9STAP</name>